<organism evidence="1">
    <name type="scientific">marine sediment metagenome</name>
    <dbReference type="NCBI Taxonomy" id="412755"/>
    <lineage>
        <taxon>unclassified sequences</taxon>
        <taxon>metagenomes</taxon>
        <taxon>ecological metagenomes</taxon>
    </lineage>
</organism>
<name>A0A0F9H9K1_9ZZZZ</name>
<evidence type="ECO:0000313" key="1">
    <source>
        <dbReference type="EMBL" id="KKL78335.1"/>
    </source>
</evidence>
<accession>A0A0F9H9K1</accession>
<sequence length="52" mass="6354">MSKPKYIVRKRRWPFQPPLKRPWELVRTADDLPVSFFEIEAKALETLRRMPK</sequence>
<protein>
    <submittedName>
        <fullName evidence="1">Uncharacterized protein</fullName>
    </submittedName>
</protein>
<dbReference type="AlphaFoldDB" id="A0A0F9H9K1"/>
<dbReference type="EMBL" id="LAZR01023490">
    <property type="protein sequence ID" value="KKL78335.1"/>
    <property type="molecule type" value="Genomic_DNA"/>
</dbReference>
<comment type="caution">
    <text evidence="1">The sequence shown here is derived from an EMBL/GenBank/DDBJ whole genome shotgun (WGS) entry which is preliminary data.</text>
</comment>
<proteinExistence type="predicted"/>
<reference evidence="1" key="1">
    <citation type="journal article" date="2015" name="Nature">
        <title>Complex archaea that bridge the gap between prokaryotes and eukaryotes.</title>
        <authorList>
            <person name="Spang A."/>
            <person name="Saw J.H."/>
            <person name="Jorgensen S.L."/>
            <person name="Zaremba-Niedzwiedzka K."/>
            <person name="Martijn J."/>
            <person name="Lind A.E."/>
            <person name="van Eijk R."/>
            <person name="Schleper C."/>
            <person name="Guy L."/>
            <person name="Ettema T.J."/>
        </authorList>
    </citation>
    <scope>NUCLEOTIDE SEQUENCE</scope>
</reference>
<gene>
    <name evidence="1" type="ORF">LCGC14_2025880</name>
</gene>